<proteinExistence type="predicted"/>
<dbReference type="Proteomes" id="UP000886998">
    <property type="component" value="Unassembled WGS sequence"/>
</dbReference>
<organism evidence="1 2">
    <name type="scientific">Trichonephila inaurata madagascariensis</name>
    <dbReference type="NCBI Taxonomy" id="2747483"/>
    <lineage>
        <taxon>Eukaryota</taxon>
        <taxon>Metazoa</taxon>
        <taxon>Ecdysozoa</taxon>
        <taxon>Arthropoda</taxon>
        <taxon>Chelicerata</taxon>
        <taxon>Arachnida</taxon>
        <taxon>Araneae</taxon>
        <taxon>Araneomorphae</taxon>
        <taxon>Entelegynae</taxon>
        <taxon>Araneoidea</taxon>
        <taxon>Nephilidae</taxon>
        <taxon>Trichonephila</taxon>
        <taxon>Trichonephila inaurata</taxon>
    </lineage>
</organism>
<evidence type="ECO:0000313" key="1">
    <source>
        <dbReference type="EMBL" id="GFY72878.1"/>
    </source>
</evidence>
<keyword evidence="2" id="KW-1185">Reference proteome</keyword>
<reference evidence="1" key="1">
    <citation type="submission" date="2020-08" db="EMBL/GenBank/DDBJ databases">
        <title>Multicomponent nature underlies the extraordinary mechanical properties of spider dragline silk.</title>
        <authorList>
            <person name="Kono N."/>
            <person name="Nakamura H."/>
            <person name="Mori M."/>
            <person name="Yoshida Y."/>
            <person name="Ohtoshi R."/>
            <person name="Malay A.D."/>
            <person name="Moran D.A.P."/>
            <person name="Tomita M."/>
            <person name="Numata K."/>
            <person name="Arakawa K."/>
        </authorList>
    </citation>
    <scope>NUCLEOTIDE SEQUENCE</scope>
</reference>
<dbReference type="OrthoDB" id="10277686at2759"/>
<dbReference type="EMBL" id="BMAV01019718">
    <property type="protein sequence ID" value="GFY72878.1"/>
    <property type="molecule type" value="Genomic_DNA"/>
</dbReference>
<dbReference type="AlphaFoldDB" id="A0A8X6YIB8"/>
<name>A0A8X6YIB8_9ARAC</name>
<evidence type="ECO:0000313" key="2">
    <source>
        <dbReference type="Proteomes" id="UP000886998"/>
    </source>
</evidence>
<protein>
    <submittedName>
        <fullName evidence="1">Uncharacterized protein</fullName>
    </submittedName>
</protein>
<gene>
    <name evidence="1" type="ORF">TNIN_399571</name>
</gene>
<sequence length="78" mass="8940">MKMLHRENLKLSNGNVDGDKNLAEAFWAQNLLCALVVYDTFASSWLPIFRNVVLGFECVCGRWKSFRVNFIETIKTGI</sequence>
<comment type="caution">
    <text evidence="1">The sequence shown here is derived from an EMBL/GenBank/DDBJ whole genome shotgun (WGS) entry which is preliminary data.</text>
</comment>
<accession>A0A8X6YIB8</accession>